<dbReference type="CDD" id="cd04496">
    <property type="entry name" value="SSB_OBF"/>
    <property type="match status" value="1"/>
</dbReference>
<evidence type="ECO:0000256" key="1">
    <source>
        <dbReference type="ARBA" id="ARBA00023125"/>
    </source>
</evidence>
<gene>
    <name evidence="3" type="ORF">VV02_13760</name>
</gene>
<dbReference type="PROSITE" id="PS50935">
    <property type="entry name" value="SSB"/>
    <property type="match status" value="1"/>
</dbReference>
<name>A0A0K1JJB3_9MICO</name>
<dbReference type="RefSeq" id="WP_052592264.1">
    <property type="nucleotide sequence ID" value="NZ_CP011112.1"/>
</dbReference>
<dbReference type="AlphaFoldDB" id="A0A0K1JJB3"/>
<evidence type="ECO:0000313" key="3">
    <source>
        <dbReference type="EMBL" id="AKU16683.1"/>
    </source>
</evidence>
<dbReference type="Proteomes" id="UP000066480">
    <property type="component" value="Chromosome"/>
</dbReference>
<sequence length="124" mass="13465">MPTAPTTPVASVNEVRLVGRVSGDPQTRVLPSEDELVTFRLVVDRPTEKRKPKPVVGRTPSVDTFDIACWSATTRRRAGLLVPGDVVEVNGSLRRRFWKAGAGAVSRCEVEATTIARLRRAASA</sequence>
<dbReference type="GO" id="GO:0003697">
    <property type="term" value="F:single-stranded DNA binding"/>
    <property type="evidence" value="ECO:0007669"/>
    <property type="project" value="InterPro"/>
</dbReference>
<dbReference type="KEGG" id="lmoi:VV02_13760"/>
<evidence type="ECO:0000256" key="2">
    <source>
        <dbReference type="PROSITE-ProRule" id="PRU00252"/>
    </source>
</evidence>
<dbReference type="Gene3D" id="2.40.50.140">
    <property type="entry name" value="Nucleic acid-binding proteins"/>
    <property type="match status" value="1"/>
</dbReference>
<proteinExistence type="predicted"/>
<dbReference type="OrthoDB" id="5186768at2"/>
<dbReference type="STRING" id="571913.VV02_13760"/>
<dbReference type="InterPro" id="IPR000424">
    <property type="entry name" value="Primosome_PriB/ssb"/>
</dbReference>
<dbReference type="SUPFAM" id="SSF50249">
    <property type="entry name" value="Nucleic acid-binding proteins"/>
    <property type="match status" value="1"/>
</dbReference>
<evidence type="ECO:0008006" key="5">
    <source>
        <dbReference type="Google" id="ProtNLM"/>
    </source>
</evidence>
<organism evidence="3 4">
    <name type="scientific">Luteipulveratus mongoliensis</name>
    <dbReference type="NCBI Taxonomy" id="571913"/>
    <lineage>
        <taxon>Bacteria</taxon>
        <taxon>Bacillati</taxon>
        <taxon>Actinomycetota</taxon>
        <taxon>Actinomycetes</taxon>
        <taxon>Micrococcales</taxon>
        <taxon>Dermacoccaceae</taxon>
        <taxon>Luteipulveratus</taxon>
    </lineage>
</organism>
<dbReference type="EMBL" id="CP011112">
    <property type="protein sequence ID" value="AKU16683.1"/>
    <property type="molecule type" value="Genomic_DNA"/>
</dbReference>
<dbReference type="Pfam" id="PF00436">
    <property type="entry name" value="SSB"/>
    <property type="match status" value="1"/>
</dbReference>
<keyword evidence="4" id="KW-1185">Reference proteome</keyword>
<dbReference type="InterPro" id="IPR012340">
    <property type="entry name" value="NA-bd_OB-fold"/>
</dbReference>
<keyword evidence="1 2" id="KW-0238">DNA-binding</keyword>
<reference evidence="3 4" key="1">
    <citation type="submission" date="2015-03" db="EMBL/GenBank/DDBJ databases">
        <title>Luteipulveratus halotolerans sp. nov., a novel actinobacterium (Dermacoccaceae) from Sarawak, Malaysia.</title>
        <authorList>
            <person name="Juboi H."/>
            <person name="Basik A."/>
            <person name="Shamsul S.S."/>
            <person name="Arnold P."/>
            <person name="Schmitt E.K."/>
            <person name="Sanglier J.-J."/>
            <person name="Yeo T."/>
        </authorList>
    </citation>
    <scope>NUCLEOTIDE SEQUENCE [LARGE SCALE GENOMIC DNA]</scope>
    <source>
        <strain evidence="3 4">MN07-A0370</strain>
    </source>
</reference>
<protein>
    <recommendedName>
        <fullName evidence="5">Single-stranded DNA-binding protein</fullName>
    </recommendedName>
</protein>
<evidence type="ECO:0000313" key="4">
    <source>
        <dbReference type="Proteomes" id="UP000066480"/>
    </source>
</evidence>
<accession>A0A0K1JJB3</accession>